<dbReference type="AlphaFoldDB" id="A0A1I1RRN8"/>
<dbReference type="SUPFAM" id="SSF52540">
    <property type="entry name" value="P-loop containing nucleoside triphosphate hydrolases"/>
    <property type="match status" value="1"/>
</dbReference>
<evidence type="ECO:0008006" key="3">
    <source>
        <dbReference type="Google" id="ProtNLM"/>
    </source>
</evidence>
<dbReference type="RefSeq" id="WP_143613207.1">
    <property type="nucleotide sequence ID" value="NZ_FOMJ01000004.1"/>
</dbReference>
<organism evidence="1 2">
    <name type="scientific">Thiohalospira halophila DSM 15071</name>
    <dbReference type="NCBI Taxonomy" id="1123397"/>
    <lineage>
        <taxon>Bacteria</taxon>
        <taxon>Pseudomonadati</taxon>
        <taxon>Pseudomonadota</taxon>
        <taxon>Gammaproteobacteria</taxon>
        <taxon>Thiohalospirales</taxon>
        <taxon>Thiohalospiraceae</taxon>
        <taxon>Thiohalospira</taxon>
    </lineage>
</organism>
<name>A0A1I1RRN8_9GAMM</name>
<dbReference type="OrthoDB" id="5147122at2"/>
<dbReference type="Gene3D" id="3.40.50.300">
    <property type="entry name" value="P-loop containing nucleotide triphosphate hydrolases"/>
    <property type="match status" value="1"/>
</dbReference>
<dbReference type="Proteomes" id="UP000198611">
    <property type="component" value="Unassembled WGS sequence"/>
</dbReference>
<evidence type="ECO:0000313" key="2">
    <source>
        <dbReference type="Proteomes" id="UP000198611"/>
    </source>
</evidence>
<accession>A0A1I1RRN8</accession>
<dbReference type="InterPro" id="IPR027417">
    <property type="entry name" value="P-loop_NTPase"/>
</dbReference>
<sequence length="326" mass="37594">MNNPSDGVLTLHLGLPKTASTWLQKSVFPAMGGIDYLGHMSWKSIRIPPRNRKTRLDKIFRMHPRVWDKFGDFIFRELIDGRSSFERGSVLISEEKIILPRFFAESATAEDGLDFLLAEHLERLRIHAQKAGFDYLRLLVLVRRQDHWLASRYAQSSAFRADGSQNDFESAVKYLIGKGFDLHGFRLQYDRLYRILSEVVGAGGVTFLPYEEVRYDRERFLESLSSGVGGRLTSLPIDEDTMHHSNVRSKSNTSWQLRKRSRKVRVPKLIRPIFGGKRRLDLSRPSEANQIVLSETLSNQIREAYYESNQKLAALINRDLKGLGYY</sequence>
<gene>
    <name evidence="1" type="ORF">SAMN05660831_01548</name>
</gene>
<keyword evidence="2" id="KW-1185">Reference proteome</keyword>
<protein>
    <recommendedName>
        <fullName evidence="3">Sulfotransferase family protein</fullName>
    </recommendedName>
</protein>
<proteinExistence type="predicted"/>
<evidence type="ECO:0000313" key="1">
    <source>
        <dbReference type="EMBL" id="SFD37029.1"/>
    </source>
</evidence>
<dbReference type="STRING" id="1123397.SAMN05660831_01548"/>
<dbReference type="EMBL" id="FOMJ01000004">
    <property type="protein sequence ID" value="SFD37029.1"/>
    <property type="molecule type" value="Genomic_DNA"/>
</dbReference>
<reference evidence="1 2" key="1">
    <citation type="submission" date="2016-10" db="EMBL/GenBank/DDBJ databases">
        <authorList>
            <person name="de Groot N.N."/>
        </authorList>
    </citation>
    <scope>NUCLEOTIDE SEQUENCE [LARGE SCALE GENOMIC DNA]</scope>
    <source>
        <strain evidence="1 2">HL3</strain>
    </source>
</reference>